<evidence type="ECO:0000313" key="3">
    <source>
        <dbReference type="EMBL" id="SFN07222.1"/>
    </source>
</evidence>
<dbReference type="Pfam" id="PF10418">
    <property type="entry name" value="DHODB_Fe-S_bind"/>
    <property type="match status" value="1"/>
</dbReference>
<dbReference type="GO" id="GO:0016491">
    <property type="term" value="F:oxidoreductase activity"/>
    <property type="evidence" value="ECO:0007669"/>
    <property type="project" value="InterPro"/>
</dbReference>
<dbReference type="PROSITE" id="PS51384">
    <property type="entry name" value="FAD_FR"/>
    <property type="match status" value="1"/>
</dbReference>
<dbReference type="InterPro" id="IPR017927">
    <property type="entry name" value="FAD-bd_FR_type"/>
</dbReference>
<dbReference type="PANTHER" id="PTHR43513">
    <property type="entry name" value="DIHYDROOROTATE DEHYDROGENASE B (NAD(+)), ELECTRON TRANSFER SUBUNIT"/>
    <property type="match status" value="1"/>
</dbReference>
<dbReference type="OrthoDB" id="9778346at2"/>
<dbReference type="CDD" id="cd06219">
    <property type="entry name" value="DHOD_e_trans_like1"/>
    <property type="match status" value="1"/>
</dbReference>
<dbReference type="Gene3D" id="3.40.50.80">
    <property type="entry name" value="Nucleotide-binding domain of ferredoxin-NADP reductase (FNR) module"/>
    <property type="match status" value="1"/>
</dbReference>
<keyword evidence="1" id="KW-0408">Iron</keyword>
<dbReference type="GO" id="GO:0050660">
    <property type="term" value="F:flavin adenine dinucleotide binding"/>
    <property type="evidence" value="ECO:0007669"/>
    <property type="project" value="InterPro"/>
</dbReference>
<dbReference type="PIRSF" id="PIRSF006816">
    <property type="entry name" value="Cyc3_hyd_g"/>
    <property type="match status" value="1"/>
</dbReference>
<dbReference type="GO" id="GO:0006221">
    <property type="term" value="P:pyrimidine nucleotide biosynthetic process"/>
    <property type="evidence" value="ECO:0007669"/>
    <property type="project" value="InterPro"/>
</dbReference>
<feature type="binding site" evidence="1">
    <location>
        <position position="222"/>
    </location>
    <ligand>
        <name>[2Fe-2S] cluster</name>
        <dbReference type="ChEBI" id="CHEBI:190135"/>
    </ligand>
</feature>
<protein>
    <submittedName>
        <fullName evidence="3">Ferredoxin--NADP+ reductase</fullName>
    </submittedName>
</protein>
<gene>
    <name evidence="3" type="ORF">SAMN05660836_02544</name>
</gene>
<evidence type="ECO:0000313" key="4">
    <source>
        <dbReference type="Proteomes" id="UP000199611"/>
    </source>
</evidence>
<dbReference type="InterPro" id="IPR017938">
    <property type="entry name" value="Riboflavin_synthase-like_b-brl"/>
</dbReference>
<feature type="domain" description="FAD-binding FR-type" evidence="2">
    <location>
        <begin position="1"/>
        <end position="95"/>
    </location>
</feature>
<organism evidence="3 4">
    <name type="scientific">Thermodesulforhabdus norvegica</name>
    <dbReference type="NCBI Taxonomy" id="39841"/>
    <lineage>
        <taxon>Bacteria</taxon>
        <taxon>Pseudomonadati</taxon>
        <taxon>Thermodesulfobacteriota</taxon>
        <taxon>Syntrophobacteria</taxon>
        <taxon>Syntrophobacterales</taxon>
        <taxon>Thermodesulforhabdaceae</taxon>
        <taxon>Thermodesulforhabdus</taxon>
    </lineage>
</organism>
<dbReference type="STRING" id="39841.SAMN05660836_02544"/>
<dbReference type="SUPFAM" id="SSF52343">
    <property type="entry name" value="Ferredoxin reductase-like, C-terminal NADP-linked domain"/>
    <property type="match status" value="1"/>
</dbReference>
<dbReference type="Gene3D" id="2.40.30.10">
    <property type="entry name" value="Translation factors"/>
    <property type="match status" value="1"/>
</dbReference>
<name>A0A1I4W154_9BACT</name>
<dbReference type="Proteomes" id="UP000199611">
    <property type="component" value="Unassembled WGS sequence"/>
</dbReference>
<keyword evidence="1" id="KW-0479">Metal-binding</keyword>
<proteinExistence type="predicted"/>
<keyword evidence="1" id="KW-0001">2Fe-2S</keyword>
<evidence type="ECO:0000256" key="1">
    <source>
        <dbReference type="PIRSR" id="PIRSR006816-2"/>
    </source>
</evidence>
<evidence type="ECO:0000259" key="2">
    <source>
        <dbReference type="PROSITE" id="PS51384"/>
    </source>
</evidence>
<dbReference type="InterPro" id="IPR019480">
    <property type="entry name" value="Dihydroorotate_DH_Fe-S-bd"/>
</dbReference>
<dbReference type="GO" id="GO:0046872">
    <property type="term" value="F:metal ion binding"/>
    <property type="evidence" value="ECO:0007669"/>
    <property type="project" value="UniProtKB-KW"/>
</dbReference>
<dbReference type="InterPro" id="IPR012165">
    <property type="entry name" value="Cyt_c3_hydrogenase_gsu"/>
</dbReference>
<dbReference type="NCBIfam" id="NF004862">
    <property type="entry name" value="PRK06222.1"/>
    <property type="match status" value="1"/>
</dbReference>
<comment type="cofactor">
    <cofactor evidence="1">
        <name>[2Fe-2S] cluster</name>
        <dbReference type="ChEBI" id="CHEBI:190135"/>
    </cofactor>
    <text evidence="1">Binds 1 [2Fe-2S] cluster per subunit.</text>
</comment>
<reference evidence="3 4" key="1">
    <citation type="submission" date="2016-10" db="EMBL/GenBank/DDBJ databases">
        <authorList>
            <person name="de Groot N.N."/>
        </authorList>
    </citation>
    <scope>NUCLEOTIDE SEQUENCE [LARGE SCALE GENOMIC DNA]</scope>
    <source>
        <strain evidence="3 4">DSM 9990</strain>
    </source>
</reference>
<keyword evidence="1" id="KW-0411">Iron-sulfur</keyword>
<feature type="binding site" evidence="1">
    <location>
        <position position="237"/>
    </location>
    <ligand>
        <name>[2Fe-2S] cluster</name>
        <dbReference type="ChEBI" id="CHEBI:190135"/>
    </ligand>
</feature>
<dbReference type="PANTHER" id="PTHR43513:SF3">
    <property type="entry name" value="DIHYDROOROTATE DEHYDROGENASE B (NAD(+)), ELECTRON TRANSFER SUBUNIT-RELATED"/>
    <property type="match status" value="1"/>
</dbReference>
<sequence>MYRIVKKEILAPNIVFMEIEAPDVARSARPGQFVMLRVDEKGERFPLSIADWNREAGTVSIAFFVVGKSTTKLACLHEGDSILNLAGPLGIPTPVRHYGRVICAGGCFGIGPAVSVSRALREAGNRVTAVMEVRSREFVFWEDKFRAVSDEFILASGSGLCGDERWANNILDELLRRGEKVDRVFVYGCPFMMMKCAEATRPYGIKTSVSLTPIMVDGTGMCGACRVEVGGETRFACVDGPEFDGHAVNWDLLIMSQRRFLREEYLSMNLWERENWHRMMEMRHHGRAEKEAQSESCSHA</sequence>
<dbReference type="EMBL" id="FOUU01000013">
    <property type="protein sequence ID" value="SFN07222.1"/>
    <property type="molecule type" value="Genomic_DNA"/>
</dbReference>
<dbReference type="RefSeq" id="WP_093396319.1">
    <property type="nucleotide sequence ID" value="NZ_FOUU01000013.1"/>
</dbReference>
<accession>A0A1I4W154</accession>
<dbReference type="InterPro" id="IPR039261">
    <property type="entry name" value="FNR_nucleotide-bd"/>
</dbReference>
<dbReference type="GO" id="GO:0051537">
    <property type="term" value="F:2 iron, 2 sulfur cluster binding"/>
    <property type="evidence" value="ECO:0007669"/>
    <property type="project" value="UniProtKB-KW"/>
</dbReference>
<keyword evidence="4" id="KW-1185">Reference proteome</keyword>
<dbReference type="AlphaFoldDB" id="A0A1I4W154"/>
<feature type="binding site" evidence="1">
    <location>
        <position position="225"/>
    </location>
    <ligand>
        <name>[2Fe-2S] cluster</name>
        <dbReference type="ChEBI" id="CHEBI:190135"/>
    </ligand>
</feature>
<dbReference type="SUPFAM" id="SSF63380">
    <property type="entry name" value="Riboflavin synthase domain-like"/>
    <property type="match status" value="1"/>
</dbReference>
<dbReference type="InterPro" id="IPR050353">
    <property type="entry name" value="PyrK_electron_transfer"/>
</dbReference>